<organism evidence="6 7">
    <name type="scientific">Flavobacterium suzhouense</name>
    <dbReference type="NCBI Taxonomy" id="1529638"/>
    <lineage>
        <taxon>Bacteria</taxon>
        <taxon>Pseudomonadati</taxon>
        <taxon>Bacteroidota</taxon>
        <taxon>Flavobacteriia</taxon>
        <taxon>Flavobacteriales</taxon>
        <taxon>Flavobacteriaceae</taxon>
        <taxon>Flavobacterium</taxon>
    </lineage>
</organism>
<keyword evidence="3 6" id="KW-0808">Transferase</keyword>
<dbReference type="PANTHER" id="PTHR44307">
    <property type="entry name" value="PHOSPHOETHANOLAMINE METHYLTRANSFERASE"/>
    <property type="match status" value="1"/>
</dbReference>
<dbReference type="Proteomes" id="UP001597480">
    <property type="component" value="Unassembled WGS sequence"/>
</dbReference>
<dbReference type="Gene3D" id="3.40.50.150">
    <property type="entry name" value="Vaccinia Virus protein VP39"/>
    <property type="match status" value="1"/>
</dbReference>
<evidence type="ECO:0000313" key="7">
    <source>
        <dbReference type="Proteomes" id="UP001597480"/>
    </source>
</evidence>
<dbReference type="PANTHER" id="PTHR44307:SF2">
    <property type="entry name" value="PHOSPHOETHANOLAMINE METHYLTRANSFERASE ISOFORM X1"/>
    <property type="match status" value="1"/>
</dbReference>
<reference evidence="7" key="1">
    <citation type="journal article" date="2019" name="Int. J. Syst. Evol. Microbiol.">
        <title>The Global Catalogue of Microorganisms (GCM) 10K type strain sequencing project: providing services to taxonomists for standard genome sequencing and annotation.</title>
        <authorList>
            <consortium name="The Broad Institute Genomics Platform"/>
            <consortium name="The Broad Institute Genome Sequencing Center for Infectious Disease"/>
            <person name="Wu L."/>
            <person name="Ma J."/>
        </authorList>
    </citation>
    <scope>NUCLEOTIDE SEQUENCE [LARGE SCALE GENOMIC DNA]</scope>
    <source>
        <strain evidence="7">KCTC 42107</strain>
    </source>
</reference>
<comment type="pathway">
    <text evidence="1">Lipid metabolism.</text>
</comment>
<keyword evidence="7" id="KW-1185">Reference proteome</keyword>
<evidence type="ECO:0000256" key="2">
    <source>
        <dbReference type="ARBA" id="ARBA00022603"/>
    </source>
</evidence>
<proteinExistence type="predicted"/>
<keyword evidence="2 6" id="KW-0489">Methyltransferase</keyword>
<evidence type="ECO:0000256" key="3">
    <source>
        <dbReference type="ARBA" id="ARBA00022679"/>
    </source>
</evidence>
<protein>
    <submittedName>
        <fullName evidence="6">Class I SAM-dependent methyltransferase</fullName>
        <ecNumber evidence="6">2.1.1.-</ecNumber>
    </submittedName>
</protein>
<dbReference type="GO" id="GO:0032259">
    <property type="term" value="P:methylation"/>
    <property type="evidence" value="ECO:0007669"/>
    <property type="project" value="UniProtKB-KW"/>
</dbReference>
<name>A0ABW5NXP4_9FLAO</name>
<evidence type="ECO:0000259" key="5">
    <source>
        <dbReference type="Pfam" id="PF08241"/>
    </source>
</evidence>
<comment type="pathway">
    <text evidence="4">Phospholipid metabolism.</text>
</comment>
<dbReference type="GO" id="GO:0008168">
    <property type="term" value="F:methyltransferase activity"/>
    <property type="evidence" value="ECO:0007669"/>
    <property type="project" value="UniProtKB-KW"/>
</dbReference>
<gene>
    <name evidence="6" type="ORF">ACFSR3_16565</name>
</gene>
<evidence type="ECO:0000256" key="1">
    <source>
        <dbReference type="ARBA" id="ARBA00005189"/>
    </source>
</evidence>
<dbReference type="SUPFAM" id="SSF53335">
    <property type="entry name" value="S-adenosyl-L-methionine-dependent methyltransferases"/>
    <property type="match status" value="1"/>
</dbReference>
<evidence type="ECO:0000256" key="4">
    <source>
        <dbReference type="ARBA" id="ARBA00025707"/>
    </source>
</evidence>
<accession>A0ABW5NXP4</accession>
<dbReference type="RefSeq" id="WP_379822579.1">
    <property type="nucleotide sequence ID" value="NZ_JBHUMD010000030.1"/>
</dbReference>
<dbReference type="EMBL" id="JBHUMD010000030">
    <property type="protein sequence ID" value="MFD2603679.1"/>
    <property type="molecule type" value="Genomic_DNA"/>
</dbReference>
<comment type="caution">
    <text evidence="6">The sequence shown here is derived from an EMBL/GenBank/DDBJ whole genome shotgun (WGS) entry which is preliminary data.</text>
</comment>
<feature type="domain" description="Methyltransferase type 11" evidence="5">
    <location>
        <begin position="54"/>
        <end position="149"/>
    </location>
</feature>
<evidence type="ECO:0000313" key="6">
    <source>
        <dbReference type="EMBL" id="MFD2603679.1"/>
    </source>
</evidence>
<dbReference type="InterPro" id="IPR029063">
    <property type="entry name" value="SAM-dependent_MTases_sf"/>
</dbReference>
<dbReference type="CDD" id="cd02440">
    <property type="entry name" value="AdoMet_MTases"/>
    <property type="match status" value="1"/>
</dbReference>
<dbReference type="InterPro" id="IPR013216">
    <property type="entry name" value="Methyltransf_11"/>
</dbReference>
<dbReference type="EC" id="2.1.1.-" evidence="6"/>
<sequence length="218" mass="24404">MKLSETELQELARQLRCPDGNNGLKVAEMMNFTNSNIIHKAIDSLYLNNNDTILEIGPGNGIHVKDILNVASNLDYYGIDISETMITEASKLNADFENVSFSLTDGDHIPFSESQFDKIFTCNTIYFWKNPPQYASEIARVLKPNGLVTIGFIPESTMRKIPFAKYGFTLYTIETATDVMESAGLNVIYANTDTEMVMSNSGEQIEREYVILTAKKSV</sequence>
<dbReference type="Pfam" id="PF08241">
    <property type="entry name" value="Methyltransf_11"/>
    <property type="match status" value="1"/>
</dbReference>